<feature type="region of interest" description="Disordered" evidence="1">
    <location>
        <begin position="165"/>
        <end position="251"/>
    </location>
</feature>
<evidence type="ECO:0000313" key="2">
    <source>
        <dbReference type="EMBL" id="TMR20763.1"/>
    </source>
</evidence>
<dbReference type="InterPro" id="IPR001343">
    <property type="entry name" value="Hemolysn_Ca-bd"/>
</dbReference>
<dbReference type="InterPro" id="IPR011049">
    <property type="entry name" value="Serralysin-like_metalloprot_C"/>
</dbReference>
<gene>
    <name evidence="2" type="ORF">ETD86_17935</name>
</gene>
<sequence length="428" mass="41830">MIHCKTIDGVARLRIRLVMLRLLIVTEGYEATTAQHHTYVANHSKAAGSAGSGRLPRSIAAAGLVSVLTTAMIACSGMAAARVQPPTCFGVPATIIAAPNTPTSGTPGPDVIVGTAGADVIDGQLGNDLICGMAGDDILAGGLGNDQLDGGIGDDGVHGDMFRSAGNASGSGNDRLVGGDGNDLMNGDSYAPNGTATGGGNDGLYGGDGNDLMTGDSRGRSASGGGRDRLDGGADSGTGDEHLVGDSGSTVGDAAGAGDDIILGGPGLELLIGDSNAAQNASGNGGDDLLDVGADGGFAAIGDHNINDPAGGRAIGSGNDRIIGGSADDFLVGDSAVVDATVTSAGRDVISGRAGNDSLFGDNTDFNVTMTVGTAGGNDLLDGGDGIDTLRAGPHNDYLDGGPDAPDDCDGEAGVDIAARCEIVSNVP</sequence>
<evidence type="ECO:0000313" key="3">
    <source>
        <dbReference type="Proteomes" id="UP000309128"/>
    </source>
</evidence>
<dbReference type="Pfam" id="PF00353">
    <property type="entry name" value="HemolysinCabind"/>
    <property type="match status" value="7"/>
</dbReference>
<protein>
    <submittedName>
        <fullName evidence="2">Calcium-binding protein</fullName>
    </submittedName>
</protein>
<dbReference type="PROSITE" id="PS00330">
    <property type="entry name" value="HEMOLYSIN_CALCIUM"/>
    <property type="match status" value="2"/>
</dbReference>
<dbReference type="SUPFAM" id="SSF51120">
    <property type="entry name" value="beta-Roll"/>
    <property type="match status" value="1"/>
</dbReference>
<dbReference type="Proteomes" id="UP000309128">
    <property type="component" value="Unassembled WGS sequence"/>
</dbReference>
<dbReference type="PRINTS" id="PR00313">
    <property type="entry name" value="CABNDNGRPT"/>
</dbReference>
<feature type="compositionally biased region" description="Gly residues" evidence="1">
    <location>
        <begin position="196"/>
        <end position="209"/>
    </location>
</feature>
<accession>A0A5S4FJF2</accession>
<dbReference type="GO" id="GO:0005509">
    <property type="term" value="F:calcium ion binding"/>
    <property type="evidence" value="ECO:0007669"/>
    <property type="project" value="InterPro"/>
</dbReference>
<evidence type="ECO:0000256" key="1">
    <source>
        <dbReference type="SAM" id="MobiDB-lite"/>
    </source>
</evidence>
<dbReference type="OrthoDB" id="4305075at2"/>
<keyword evidence="3" id="KW-1185">Reference proteome</keyword>
<dbReference type="EMBL" id="VCKY01000053">
    <property type="protein sequence ID" value="TMR20763.1"/>
    <property type="molecule type" value="Genomic_DNA"/>
</dbReference>
<proteinExistence type="predicted"/>
<dbReference type="Gene3D" id="2.150.10.10">
    <property type="entry name" value="Serralysin-like metalloprotease, C-terminal"/>
    <property type="match status" value="2"/>
</dbReference>
<reference evidence="2 3" key="1">
    <citation type="submission" date="2019-05" db="EMBL/GenBank/DDBJ databases">
        <title>Draft genome sequence of Nonomuraea turkmeniaca DSM 43926.</title>
        <authorList>
            <person name="Saricaoglu S."/>
            <person name="Isik K."/>
        </authorList>
    </citation>
    <scope>NUCLEOTIDE SEQUENCE [LARGE SCALE GENOMIC DNA]</scope>
    <source>
        <strain evidence="2 3">DSM 43926</strain>
    </source>
</reference>
<organism evidence="2 3">
    <name type="scientific">Nonomuraea turkmeniaca</name>
    <dbReference type="NCBI Taxonomy" id="103838"/>
    <lineage>
        <taxon>Bacteria</taxon>
        <taxon>Bacillati</taxon>
        <taxon>Actinomycetota</taxon>
        <taxon>Actinomycetes</taxon>
        <taxon>Streptosporangiales</taxon>
        <taxon>Streptosporangiaceae</taxon>
        <taxon>Nonomuraea</taxon>
    </lineage>
</organism>
<comment type="caution">
    <text evidence="2">The sequence shown here is derived from an EMBL/GenBank/DDBJ whole genome shotgun (WGS) entry which is preliminary data.</text>
</comment>
<dbReference type="InterPro" id="IPR018511">
    <property type="entry name" value="Hemolysin-typ_Ca-bd_CS"/>
</dbReference>
<dbReference type="AlphaFoldDB" id="A0A5S4FJF2"/>
<name>A0A5S4FJF2_9ACTN</name>